<reference evidence="4 5" key="1">
    <citation type="submission" date="2023-07" db="EMBL/GenBank/DDBJ databases">
        <title>Sequencing the genomes of 1000 actinobacteria strains.</title>
        <authorList>
            <person name="Klenk H.-P."/>
        </authorList>
    </citation>
    <scope>NUCLEOTIDE SEQUENCE [LARGE SCALE GENOMIC DNA]</scope>
    <source>
        <strain evidence="4 5">DSM 44388</strain>
    </source>
</reference>
<feature type="domain" description="Flp pilus assembly protein RcpC/CpaB" evidence="3">
    <location>
        <begin position="108"/>
        <end position="218"/>
    </location>
</feature>
<dbReference type="NCBIfam" id="TIGR03177">
    <property type="entry name" value="pilus_cpaB"/>
    <property type="match status" value="1"/>
</dbReference>
<dbReference type="InterPro" id="IPR031571">
    <property type="entry name" value="RcpC_dom"/>
</dbReference>
<gene>
    <name evidence="4" type="ORF">J2S57_002346</name>
</gene>
<keyword evidence="5" id="KW-1185">Reference proteome</keyword>
<evidence type="ECO:0000256" key="1">
    <source>
        <dbReference type="SAM" id="MobiDB-lite"/>
    </source>
</evidence>
<feature type="region of interest" description="Disordered" evidence="1">
    <location>
        <begin position="222"/>
        <end position="245"/>
    </location>
</feature>
<keyword evidence="2" id="KW-0812">Transmembrane</keyword>
<name>A0ABT9P1P0_9ACTN</name>
<feature type="transmembrane region" description="Helical" evidence="2">
    <location>
        <begin position="9"/>
        <end position="30"/>
    </location>
</feature>
<dbReference type="Proteomes" id="UP001235712">
    <property type="component" value="Unassembled WGS sequence"/>
</dbReference>
<evidence type="ECO:0000313" key="4">
    <source>
        <dbReference type="EMBL" id="MDP9826597.1"/>
    </source>
</evidence>
<dbReference type="EMBL" id="JAUSQZ010000001">
    <property type="protein sequence ID" value="MDP9826597.1"/>
    <property type="molecule type" value="Genomic_DNA"/>
</dbReference>
<evidence type="ECO:0000256" key="2">
    <source>
        <dbReference type="SAM" id="Phobius"/>
    </source>
</evidence>
<keyword evidence="2" id="KW-1133">Transmembrane helix</keyword>
<evidence type="ECO:0000259" key="3">
    <source>
        <dbReference type="Pfam" id="PF16976"/>
    </source>
</evidence>
<dbReference type="CDD" id="cd11614">
    <property type="entry name" value="SAF_CpaB_FlgA_like"/>
    <property type="match status" value="1"/>
</dbReference>
<organism evidence="4 5">
    <name type="scientific">Kineosporia succinea</name>
    <dbReference type="NCBI Taxonomy" id="84632"/>
    <lineage>
        <taxon>Bacteria</taxon>
        <taxon>Bacillati</taxon>
        <taxon>Actinomycetota</taxon>
        <taxon>Actinomycetes</taxon>
        <taxon>Kineosporiales</taxon>
        <taxon>Kineosporiaceae</taxon>
        <taxon>Kineosporia</taxon>
    </lineage>
</organism>
<dbReference type="Pfam" id="PF16976">
    <property type="entry name" value="RcpC"/>
    <property type="match status" value="1"/>
</dbReference>
<proteinExistence type="predicted"/>
<keyword evidence="2" id="KW-0472">Membrane</keyword>
<dbReference type="InterPro" id="IPR017592">
    <property type="entry name" value="Pilus_assmbl_Flp-typ_CpaB"/>
</dbReference>
<accession>A0ABT9P1P0</accession>
<comment type="caution">
    <text evidence="4">The sequence shown here is derived from an EMBL/GenBank/DDBJ whole genome shotgun (WGS) entry which is preliminary data.</text>
</comment>
<sequence>MNPRQRRGVLLMGVAVLGAVAVFLLIAGYVSDIGHRVGPMTTSYRFTDEVKKYAPITADDIEEVELPSKWLPEAAIQSFDTSRGLVATSDIPAGAMLQEGMASSPPELKPGQSEIAILIDAETGVGGKIQTGDLVDIYGTFSVSSTDAQGGSEKADQARVIVSNAQVLAIGALQKIDSPDQEEFRQTEVVPVTFALDREDSLKVTYAESFATKVRLALVAPGTRSQPPGSNGVLEGSQLLKAGRG</sequence>
<evidence type="ECO:0000313" key="5">
    <source>
        <dbReference type="Proteomes" id="UP001235712"/>
    </source>
</evidence>
<protein>
    <submittedName>
        <fullName evidence="4">Pilus assembly protein CpaB</fullName>
    </submittedName>
</protein>
<dbReference type="RefSeq" id="WP_307241552.1">
    <property type="nucleotide sequence ID" value="NZ_JAUSQZ010000001.1"/>
</dbReference>